<dbReference type="PROSITE" id="PS50165">
    <property type="entry name" value="UVRC"/>
    <property type="match status" value="1"/>
</dbReference>
<dbReference type="Gene3D" id="3.30.420.340">
    <property type="entry name" value="UvrC, RNAse H endonuclease domain"/>
    <property type="match status" value="1"/>
</dbReference>
<dbReference type="PANTHER" id="PTHR30562">
    <property type="entry name" value="UVRC/OXIDOREDUCTASE"/>
    <property type="match status" value="1"/>
</dbReference>
<evidence type="ECO:0000256" key="4">
    <source>
        <dbReference type="ARBA" id="ARBA00022881"/>
    </source>
</evidence>
<sequence length="624" mass="71468">MNDLIEEKLAQLPTSPGVYLMKDADHQVIYVGKAVNLRNRVRSYFRAQPREAVKTKALVRHIADFEYIVVTSETEALLLEMNLIKKYNPRYNISLKDGKTYPYVRITKEKWPRIFVTRNVIRDGSRYFGPYPNVYELREILDILRHNYRWRTCGKTRFNRGEACLNAHINLCDAPCEGAITERTYTAMIEEVARFFSGKTEGLEAELRNKMQAASDVYEFEEAARYRDRLQAIARLNARQKAALSTDDDRDIVAMARNDWGAVVQVFFVRGGKILGRESYPLRQIGDSSDDEIFSSFLKQFYLTQERVPPTIYIDREAADTDTLAAHLSEKHGHRTIFHVPVRGDNKALLDLVRDNAKEALTKWRLSQDEKKARTEGALADLAAYLNLPAPPARIECYDISNIQGSDSVASMVVFENGRPRKDQYRRFKIKTVQGPNDFESMFEVISRRFAHASKERQSDKDQGRFSNLPDLVIIDGGKGQLGYARRAMTQEGYEAIPTFGLAKQEEILVHTDGSETRIPHDTAALYLIQRIRDESHRFAITYHRSLRGKRQLASILDDIPGIGPKRRQSLLTYFGSFSKIQSAEVGELAKVPGISRELAQGIHDYLRTHQDLQARLRLKNARP</sequence>
<dbReference type="NCBIfam" id="TIGR00194">
    <property type="entry name" value="uvrC"/>
    <property type="match status" value="1"/>
</dbReference>
<reference evidence="11 12" key="1">
    <citation type="submission" date="2016-10" db="EMBL/GenBank/DDBJ databases">
        <authorList>
            <person name="de Groot N.N."/>
        </authorList>
    </citation>
    <scope>NUCLEOTIDE SEQUENCE [LARGE SCALE GENOMIC DNA]</scope>
    <source>
        <strain evidence="11 12">DSM 20475</strain>
    </source>
</reference>
<comment type="subunit">
    <text evidence="7">Interacts with UvrB in an incision complex.</text>
</comment>
<keyword evidence="1 7" id="KW-0963">Cytoplasm</keyword>
<accession>A0A1G6X5H6</accession>
<dbReference type="RefSeq" id="WP_159428009.1">
    <property type="nucleotide sequence ID" value="NZ_FNAF01000006.1"/>
</dbReference>
<keyword evidence="12" id="KW-1185">Reference proteome</keyword>
<dbReference type="GO" id="GO:0005737">
    <property type="term" value="C:cytoplasm"/>
    <property type="evidence" value="ECO:0007669"/>
    <property type="project" value="UniProtKB-SubCell"/>
</dbReference>
<dbReference type="PROSITE" id="PS50164">
    <property type="entry name" value="GIY_YIG"/>
    <property type="match status" value="1"/>
</dbReference>
<dbReference type="Pfam" id="PF22920">
    <property type="entry name" value="UvrC_RNaseH"/>
    <property type="match status" value="1"/>
</dbReference>
<dbReference type="OrthoDB" id="9804933at2"/>
<evidence type="ECO:0000259" key="10">
    <source>
        <dbReference type="PROSITE" id="PS50165"/>
    </source>
</evidence>
<dbReference type="Pfam" id="PF02151">
    <property type="entry name" value="UVR"/>
    <property type="match status" value="1"/>
</dbReference>
<keyword evidence="4 7" id="KW-0267">Excision nuclease</keyword>
<dbReference type="InterPro" id="IPR001162">
    <property type="entry name" value="UvrC_RNase_H_dom"/>
</dbReference>
<dbReference type="EMBL" id="FNAF01000006">
    <property type="protein sequence ID" value="SDD73361.1"/>
    <property type="molecule type" value="Genomic_DNA"/>
</dbReference>
<proteinExistence type="inferred from homology"/>
<dbReference type="GO" id="GO:0006289">
    <property type="term" value="P:nucleotide-excision repair"/>
    <property type="evidence" value="ECO:0007669"/>
    <property type="project" value="UniProtKB-UniRule"/>
</dbReference>
<evidence type="ECO:0000313" key="11">
    <source>
        <dbReference type="EMBL" id="SDD73361.1"/>
    </source>
</evidence>
<evidence type="ECO:0000256" key="6">
    <source>
        <dbReference type="ARBA" id="ARBA00023236"/>
    </source>
</evidence>
<dbReference type="InterPro" id="IPR010994">
    <property type="entry name" value="RuvA_2-like"/>
</dbReference>
<keyword evidence="5 7" id="KW-0234">DNA repair</keyword>
<keyword evidence="2 7" id="KW-0227">DNA damage</keyword>
<dbReference type="InterPro" id="IPR001943">
    <property type="entry name" value="UVR_dom"/>
</dbReference>
<feature type="domain" description="UvrC family homology region profile" evidence="10">
    <location>
        <begin position="252"/>
        <end position="489"/>
    </location>
</feature>
<evidence type="ECO:0000259" key="8">
    <source>
        <dbReference type="PROSITE" id="PS50151"/>
    </source>
</evidence>
<dbReference type="PANTHER" id="PTHR30562:SF1">
    <property type="entry name" value="UVRABC SYSTEM PROTEIN C"/>
    <property type="match status" value="1"/>
</dbReference>
<evidence type="ECO:0000256" key="7">
    <source>
        <dbReference type="HAMAP-Rule" id="MF_00203"/>
    </source>
</evidence>
<feature type="domain" description="GIY-YIG" evidence="9">
    <location>
        <begin position="14"/>
        <end position="93"/>
    </location>
</feature>
<dbReference type="GO" id="GO:0009381">
    <property type="term" value="F:excinuclease ABC activity"/>
    <property type="evidence" value="ECO:0007669"/>
    <property type="project" value="UniProtKB-UniRule"/>
</dbReference>
<dbReference type="PROSITE" id="PS50151">
    <property type="entry name" value="UVR"/>
    <property type="match status" value="1"/>
</dbReference>
<protein>
    <recommendedName>
        <fullName evidence="7">UvrABC system protein C</fullName>
        <shortName evidence="7">Protein UvrC</shortName>
    </recommendedName>
    <alternativeName>
        <fullName evidence="7">Excinuclease ABC subunit C</fullName>
    </alternativeName>
</protein>
<dbReference type="SMART" id="SM00278">
    <property type="entry name" value="HhH1"/>
    <property type="match status" value="2"/>
</dbReference>
<dbReference type="SUPFAM" id="SSF82771">
    <property type="entry name" value="GIY-YIG endonuclease"/>
    <property type="match status" value="1"/>
</dbReference>
<dbReference type="GO" id="GO:0009380">
    <property type="term" value="C:excinuclease repair complex"/>
    <property type="evidence" value="ECO:0007669"/>
    <property type="project" value="InterPro"/>
</dbReference>
<dbReference type="SUPFAM" id="SSF46600">
    <property type="entry name" value="C-terminal UvrC-binding domain of UvrB"/>
    <property type="match status" value="1"/>
</dbReference>
<dbReference type="Pfam" id="PF14520">
    <property type="entry name" value="HHH_5"/>
    <property type="match status" value="1"/>
</dbReference>
<dbReference type="InterPro" id="IPR004791">
    <property type="entry name" value="UvrC"/>
</dbReference>
<dbReference type="InterPro" id="IPR003583">
    <property type="entry name" value="Hlx-hairpin-Hlx_DNA-bd_motif"/>
</dbReference>
<dbReference type="GO" id="GO:0009432">
    <property type="term" value="P:SOS response"/>
    <property type="evidence" value="ECO:0007669"/>
    <property type="project" value="UniProtKB-UniRule"/>
</dbReference>
<dbReference type="SMART" id="SM00465">
    <property type="entry name" value="GIYc"/>
    <property type="match status" value="1"/>
</dbReference>
<dbReference type="InterPro" id="IPR047296">
    <property type="entry name" value="GIY-YIG_UvrC_Cho"/>
</dbReference>
<dbReference type="CDD" id="cd10434">
    <property type="entry name" value="GIY-YIG_UvrC_Cho"/>
    <property type="match status" value="1"/>
</dbReference>
<dbReference type="InterPro" id="IPR000305">
    <property type="entry name" value="GIY-YIG_endonuc"/>
</dbReference>
<comment type="similarity">
    <text evidence="7">Belongs to the UvrC family.</text>
</comment>
<dbReference type="InterPro" id="IPR050066">
    <property type="entry name" value="UvrABC_protein_C"/>
</dbReference>
<evidence type="ECO:0000256" key="2">
    <source>
        <dbReference type="ARBA" id="ARBA00022763"/>
    </source>
</evidence>
<dbReference type="FunFam" id="1.10.150.20:FF:000005">
    <property type="entry name" value="UvrABC system protein C"/>
    <property type="match status" value="1"/>
</dbReference>
<dbReference type="HAMAP" id="MF_00203">
    <property type="entry name" value="UvrC"/>
    <property type="match status" value="1"/>
</dbReference>
<dbReference type="Gene3D" id="3.40.1440.10">
    <property type="entry name" value="GIY-YIG endonuclease"/>
    <property type="match status" value="1"/>
</dbReference>
<dbReference type="Gene3D" id="1.10.150.20">
    <property type="entry name" value="5' to 3' exonuclease, C-terminal subdomain"/>
    <property type="match status" value="1"/>
</dbReference>
<dbReference type="InterPro" id="IPR038476">
    <property type="entry name" value="UvrC_RNase_H_dom_sf"/>
</dbReference>
<gene>
    <name evidence="7" type="primary">uvrC</name>
    <name evidence="11" type="ORF">SAMN04489866_10656</name>
</gene>
<evidence type="ECO:0000313" key="12">
    <source>
        <dbReference type="Proteomes" id="UP000198995"/>
    </source>
</evidence>
<comment type="subcellular location">
    <subcellularLocation>
        <location evidence="7">Cytoplasm</location>
    </subcellularLocation>
</comment>
<organism evidence="11 12">
    <name type="scientific">Peptococcus niger</name>
    <dbReference type="NCBI Taxonomy" id="2741"/>
    <lineage>
        <taxon>Bacteria</taxon>
        <taxon>Bacillati</taxon>
        <taxon>Bacillota</taxon>
        <taxon>Clostridia</taxon>
        <taxon>Eubacteriales</taxon>
        <taxon>Peptococcaceae</taxon>
        <taxon>Peptococcus</taxon>
    </lineage>
</organism>
<dbReference type="Proteomes" id="UP000198995">
    <property type="component" value="Unassembled WGS sequence"/>
</dbReference>
<dbReference type="InterPro" id="IPR036876">
    <property type="entry name" value="UVR_dom_sf"/>
</dbReference>
<dbReference type="Pfam" id="PF08459">
    <property type="entry name" value="UvrC_RNaseH_dom"/>
    <property type="match status" value="1"/>
</dbReference>
<evidence type="ECO:0000256" key="1">
    <source>
        <dbReference type="ARBA" id="ARBA00022490"/>
    </source>
</evidence>
<dbReference type="SUPFAM" id="SSF47781">
    <property type="entry name" value="RuvA domain 2-like"/>
    <property type="match status" value="1"/>
</dbReference>
<dbReference type="Gene3D" id="4.10.860.10">
    <property type="entry name" value="UVR domain"/>
    <property type="match status" value="1"/>
</dbReference>
<dbReference type="AlphaFoldDB" id="A0A1G6X5H6"/>
<name>A0A1G6X5H6_PEPNI</name>
<evidence type="ECO:0000256" key="5">
    <source>
        <dbReference type="ARBA" id="ARBA00023204"/>
    </source>
</evidence>
<keyword evidence="3 7" id="KW-0228">DNA excision</keyword>
<dbReference type="STRING" id="2741.SAMN04489866_10656"/>
<evidence type="ECO:0000259" key="9">
    <source>
        <dbReference type="PROSITE" id="PS50164"/>
    </source>
</evidence>
<feature type="domain" description="UVR" evidence="8">
    <location>
        <begin position="201"/>
        <end position="236"/>
    </location>
</feature>
<evidence type="ECO:0000256" key="3">
    <source>
        <dbReference type="ARBA" id="ARBA00022769"/>
    </source>
</evidence>
<dbReference type="GO" id="GO:0003677">
    <property type="term" value="F:DNA binding"/>
    <property type="evidence" value="ECO:0007669"/>
    <property type="project" value="UniProtKB-UniRule"/>
</dbReference>
<dbReference type="Pfam" id="PF01541">
    <property type="entry name" value="GIY-YIG"/>
    <property type="match status" value="1"/>
</dbReference>
<keyword evidence="6 7" id="KW-0742">SOS response</keyword>
<dbReference type="InterPro" id="IPR035901">
    <property type="entry name" value="GIY-YIG_endonuc_sf"/>
</dbReference>
<comment type="function">
    <text evidence="7">The UvrABC repair system catalyzes the recognition and processing of DNA lesions. UvrC both incises the 5' and 3' sides of the lesion. The N-terminal half is responsible for the 3' incision and the C-terminal half is responsible for the 5' incision.</text>
</comment>
<dbReference type="NCBIfam" id="NF001824">
    <property type="entry name" value="PRK00558.1-5"/>
    <property type="match status" value="1"/>
</dbReference>
<dbReference type="FunFam" id="3.40.1440.10:FF:000001">
    <property type="entry name" value="UvrABC system protein C"/>
    <property type="match status" value="1"/>
</dbReference>